<dbReference type="Proteomes" id="UP001496627">
    <property type="component" value="Unassembled WGS sequence"/>
</dbReference>
<protein>
    <submittedName>
        <fullName evidence="2">RHS repeat-associated core domain-containing protein</fullName>
    </submittedName>
</protein>
<feature type="non-terminal residue" evidence="2">
    <location>
        <position position="1"/>
    </location>
</feature>
<dbReference type="EMBL" id="JBEAAL010000034">
    <property type="protein sequence ID" value="MEQ1409017.1"/>
    <property type="molecule type" value="Genomic_DNA"/>
</dbReference>
<comment type="caution">
    <text evidence="2">The sequence shown here is derived from an EMBL/GenBank/DDBJ whole genome shotgun (WGS) entry which is preliminary data.</text>
</comment>
<organism evidence="2 3">
    <name type="scientific">Neorhizobium phenanthreniclasticum</name>
    <dbReference type="NCBI Taxonomy" id="3157917"/>
    <lineage>
        <taxon>Bacteria</taxon>
        <taxon>Pseudomonadati</taxon>
        <taxon>Pseudomonadota</taxon>
        <taxon>Alphaproteobacteria</taxon>
        <taxon>Hyphomicrobiales</taxon>
        <taxon>Rhizobiaceae</taxon>
        <taxon>Rhizobium/Agrobacterium group</taxon>
        <taxon>Neorhizobium</taxon>
    </lineage>
</organism>
<dbReference type="NCBIfam" id="TIGR03696">
    <property type="entry name" value="Rhs_assc_core"/>
    <property type="match status" value="1"/>
</dbReference>
<keyword evidence="3" id="KW-1185">Reference proteome</keyword>
<feature type="region of interest" description="Disordered" evidence="1">
    <location>
        <begin position="84"/>
        <end position="104"/>
    </location>
</feature>
<feature type="compositionally biased region" description="Low complexity" evidence="1">
    <location>
        <begin position="90"/>
        <end position="104"/>
    </location>
</feature>
<dbReference type="Gene3D" id="2.180.10.10">
    <property type="entry name" value="RHS repeat-associated core"/>
    <property type="match status" value="1"/>
</dbReference>
<name>A0ABV0MB28_9HYPH</name>
<reference evidence="2 3" key="1">
    <citation type="submission" date="2024-05" db="EMBL/GenBank/DDBJ databases">
        <title>Neorhizobium sp. Rsf11, a plant growth promoting and heavy metal resistant PAH-degrader.</title>
        <authorList>
            <person name="Golubev S.N."/>
            <person name="Muratova A.Y."/>
            <person name="Markelova M.I."/>
        </authorList>
    </citation>
    <scope>NUCLEOTIDE SEQUENCE [LARGE SCALE GENOMIC DNA]</scope>
    <source>
        <strain evidence="2 3">Rsf11</strain>
    </source>
</reference>
<accession>A0ABV0MB28</accession>
<dbReference type="RefSeq" id="WP_348864687.1">
    <property type="nucleotide sequence ID" value="NZ_JBEAAL010000034.1"/>
</dbReference>
<evidence type="ECO:0000256" key="1">
    <source>
        <dbReference type="SAM" id="MobiDB-lite"/>
    </source>
</evidence>
<dbReference type="InterPro" id="IPR022385">
    <property type="entry name" value="Rhs_assc_core"/>
</dbReference>
<proteinExistence type="predicted"/>
<evidence type="ECO:0000313" key="3">
    <source>
        <dbReference type="Proteomes" id="UP001496627"/>
    </source>
</evidence>
<evidence type="ECO:0000313" key="2">
    <source>
        <dbReference type="EMBL" id="MEQ1409017.1"/>
    </source>
</evidence>
<sequence>YGQPTNTAMQTRKGYIGERFDAETGLMYLNARYYDPAFGRFIPKDDGARPDAKQTGGQPVIEPRNTSILMRAAASAMAAMTNADSKSIDAGSSATAASRRAGGK</sequence>
<gene>
    <name evidence="2" type="ORF">ABK249_29350</name>
</gene>